<evidence type="ECO:0000313" key="8">
    <source>
        <dbReference type="EMBL" id="OIQ99830.1"/>
    </source>
</evidence>
<dbReference type="PANTHER" id="PTHR43602:SF1">
    <property type="entry name" value="ENOYL-COA HYDRATASE DOMAIN-CONTAINING PROTEIN 3, MITOCHONDRIAL"/>
    <property type="match status" value="1"/>
</dbReference>
<dbReference type="Gene3D" id="1.10.12.10">
    <property type="entry name" value="Lyase 2-enoyl-coa Hydratase, Chain A, domain 2"/>
    <property type="match status" value="1"/>
</dbReference>
<protein>
    <recommendedName>
        <fullName evidence="7">Enoyl-CoA hydratase domain-containing protein 3, mitochondrial</fullName>
    </recommendedName>
</protein>
<evidence type="ECO:0000256" key="4">
    <source>
        <dbReference type="ARBA" id="ARBA00023098"/>
    </source>
</evidence>
<dbReference type="GO" id="GO:0006631">
    <property type="term" value="P:fatty acid metabolic process"/>
    <property type="evidence" value="ECO:0007669"/>
    <property type="project" value="UniProtKB-KW"/>
</dbReference>
<comment type="subcellular location">
    <subcellularLocation>
        <location evidence="1">Mitochondrion</location>
    </subcellularLocation>
</comment>
<organism evidence="8">
    <name type="scientific">mine drainage metagenome</name>
    <dbReference type="NCBI Taxonomy" id="410659"/>
    <lineage>
        <taxon>unclassified sequences</taxon>
        <taxon>metagenomes</taxon>
        <taxon>ecological metagenomes</taxon>
    </lineage>
</organism>
<dbReference type="Pfam" id="PF00378">
    <property type="entry name" value="ECH_1"/>
    <property type="match status" value="1"/>
</dbReference>
<keyword evidence="5" id="KW-0496">Mitochondrion</keyword>
<dbReference type="GO" id="GO:0016836">
    <property type="term" value="F:hydro-lyase activity"/>
    <property type="evidence" value="ECO:0007669"/>
    <property type="project" value="TreeGrafter"/>
</dbReference>
<dbReference type="CDD" id="cd06558">
    <property type="entry name" value="crotonase-like"/>
    <property type="match status" value="1"/>
</dbReference>
<dbReference type="SUPFAM" id="SSF52096">
    <property type="entry name" value="ClpP/crotonase"/>
    <property type="match status" value="1"/>
</dbReference>
<dbReference type="NCBIfam" id="NF006008">
    <property type="entry name" value="PRK08139.1"/>
    <property type="match status" value="1"/>
</dbReference>
<sequence length="267" mass="28333">MNAAMQTSDTTLVLNSRDARGVVTLTLNRPQAFNALSDALLAALQAELDALRDDRSARVVVIQGAGRAFCAGHDLKEMRAEPSLDKSSDLFARCSKVMLSLLALPQPVIAKVHGIATAAGCQLVAQCDLAVAAADARLAVSGINVGLFCSTPSVALARNVPRKVAMEMLLTGDFIDAQTARQWGLVNRVAAPENLDAEVDKLVQSILAKPAEAIAIGKAQFYRQVEMGIAAAYQLAGQSMACNFMDEAALEGVQAFIDKRPPAWRQA</sequence>
<gene>
    <name evidence="8" type="primary">paaF_4</name>
    <name evidence="8" type="ORF">GALL_180360</name>
</gene>
<dbReference type="PANTHER" id="PTHR43602">
    <property type="match status" value="1"/>
</dbReference>
<keyword evidence="3" id="KW-0809">Transit peptide</keyword>
<evidence type="ECO:0000256" key="1">
    <source>
        <dbReference type="ARBA" id="ARBA00004173"/>
    </source>
</evidence>
<dbReference type="InterPro" id="IPR029045">
    <property type="entry name" value="ClpP/crotonase-like_dom_sf"/>
</dbReference>
<dbReference type="EMBL" id="MLJW01000101">
    <property type="protein sequence ID" value="OIQ99830.1"/>
    <property type="molecule type" value="Genomic_DNA"/>
</dbReference>
<accession>A0A1J5RV35</accession>
<keyword evidence="2" id="KW-0276">Fatty acid metabolism</keyword>
<keyword evidence="4" id="KW-0443">Lipid metabolism</keyword>
<evidence type="ECO:0000256" key="5">
    <source>
        <dbReference type="ARBA" id="ARBA00023128"/>
    </source>
</evidence>
<dbReference type="GO" id="GO:0005739">
    <property type="term" value="C:mitochondrion"/>
    <property type="evidence" value="ECO:0007669"/>
    <property type="project" value="UniProtKB-SubCell"/>
</dbReference>
<name>A0A1J5RV35_9ZZZZ</name>
<evidence type="ECO:0000256" key="2">
    <source>
        <dbReference type="ARBA" id="ARBA00022832"/>
    </source>
</evidence>
<keyword evidence="8" id="KW-0456">Lyase</keyword>
<evidence type="ECO:0000256" key="3">
    <source>
        <dbReference type="ARBA" id="ARBA00022946"/>
    </source>
</evidence>
<comment type="function">
    <text evidence="6">May play a role in fatty acid biosynthesis and insulin sensitivity.</text>
</comment>
<proteinExistence type="predicted"/>
<dbReference type="InterPro" id="IPR052377">
    <property type="entry name" value="Mitochondrial_ECH-domain"/>
</dbReference>
<dbReference type="InterPro" id="IPR001753">
    <property type="entry name" value="Enoyl-CoA_hydra/iso"/>
</dbReference>
<dbReference type="AlphaFoldDB" id="A0A1J5RV35"/>
<reference evidence="8" key="1">
    <citation type="submission" date="2016-10" db="EMBL/GenBank/DDBJ databases">
        <title>Sequence of Gallionella enrichment culture.</title>
        <authorList>
            <person name="Poehlein A."/>
            <person name="Muehling M."/>
            <person name="Daniel R."/>
        </authorList>
    </citation>
    <scope>NUCLEOTIDE SEQUENCE</scope>
</reference>
<dbReference type="Gene3D" id="3.90.226.10">
    <property type="entry name" value="2-enoyl-CoA Hydratase, Chain A, domain 1"/>
    <property type="match status" value="1"/>
</dbReference>
<evidence type="ECO:0000256" key="6">
    <source>
        <dbReference type="ARBA" id="ARBA00037410"/>
    </source>
</evidence>
<comment type="caution">
    <text evidence="8">The sequence shown here is derived from an EMBL/GenBank/DDBJ whole genome shotgun (WGS) entry which is preliminary data.</text>
</comment>
<dbReference type="InterPro" id="IPR014748">
    <property type="entry name" value="Enoyl-CoA_hydra_C"/>
</dbReference>
<evidence type="ECO:0000256" key="7">
    <source>
        <dbReference type="ARBA" id="ARBA00040545"/>
    </source>
</evidence>